<evidence type="ECO:0000256" key="1">
    <source>
        <dbReference type="SAM" id="MobiDB-lite"/>
    </source>
</evidence>
<dbReference type="AlphaFoldDB" id="A0AA39F317"/>
<sequence>MCGPCASQHQLCPKCGEKTEIIKPEIENEPVRLDRELRLLLKKLPERKRRTFLRYMNRKAAAKESAKKAENSNTENEINSSDEDDSDSDTETVTTAETPLSRDDLLNKLKSLMITRKSNGEEDDLDGYISDSDDDGDDDSTNSNDSSNSDSDNEK</sequence>
<accession>A0AA39F317</accession>
<evidence type="ECO:0000313" key="2">
    <source>
        <dbReference type="EMBL" id="KAK0162015.1"/>
    </source>
</evidence>
<feature type="compositionally biased region" description="Basic and acidic residues" evidence="1">
    <location>
        <begin position="61"/>
        <end position="70"/>
    </location>
</feature>
<gene>
    <name evidence="2" type="ORF">PV327_008392</name>
</gene>
<name>A0AA39F317_MICHY</name>
<dbReference type="EMBL" id="JAQQBR010001834">
    <property type="protein sequence ID" value="KAK0162015.1"/>
    <property type="molecule type" value="Genomic_DNA"/>
</dbReference>
<feature type="compositionally biased region" description="Low complexity" evidence="1">
    <location>
        <begin position="141"/>
        <end position="155"/>
    </location>
</feature>
<feature type="compositionally biased region" description="Acidic residues" evidence="1">
    <location>
        <begin position="80"/>
        <end position="90"/>
    </location>
</feature>
<reference evidence="2" key="1">
    <citation type="journal article" date="2023" name="bioRxiv">
        <title>Scaffold-level genome assemblies of two parasitoid biocontrol wasps reveal the parthenogenesis mechanism and an associated novel virus.</title>
        <authorList>
            <person name="Inwood S."/>
            <person name="Skelly J."/>
            <person name="Guhlin J."/>
            <person name="Harrop T."/>
            <person name="Goldson S."/>
            <person name="Dearden P."/>
        </authorList>
    </citation>
    <scope>NUCLEOTIDE SEQUENCE</scope>
    <source>
        <strain evidence="2">Lincoln</strain>
        <tissue evidence="2">Whole body</tissue>
    </source>
</reference>
<organism evidence="2 3">
    <name type="scientific">Microctonus hyperodae</name>
    <name type="common">Parasitoid wasp</name>
    <dbReference type="NCBI Taxonomy" id="165561"/>
    <lineage>
        <taxon>Eukaryota</taxon>
        <taxon>Metazoa</taxon>
        <taxon>Ecdysozoa</taxon>
        <taxon>Arthropoda</taxon>
        <taxon>Hexapoda</taxon>
        <taxon>Insecta</taxon>
        <taxon>Pterygota</taxon>
        <taxon>Neoptera</taxon>
        <taxon>Endopterygota</taxon>
        <taxon>Hymenoptera</taxon>
        <taxon>Apocrita</taxon>
        <taxon>Ichneumonoidea</taxon>
        <taxon>Braconidae</taxon>
        <taxon>Euphorinae</taxon>
        <taxon>Microctonus</taxon>
    </lineage>
</organism>
<evidence type="ECO:0000313" key="3">
    <source>
        <dbReference type="Proteomes" id="UP001168972"/>
    </source>
</evidence>
<feature type="region of interest" description="Disordered" evidence="1">
    <location>
        <begin position="52"/>
        <end position="155"/>
    </location>
</feature>
<reference evidence="2" key="2">
    <citation type="submission" date="2023-03" db="EMBL/GenBank/DDBJ databases">
        <authorList>
            <person name="Inwood S.N."/>
            <person name="Skelly J.G."/>
            <person name="Guhlin J."/>
            <person name="Harrop T.W.R."/>
            <person name="Goldson S.G."/>
            <person name="Dearden P.K."/>
        </authorList>
    </citation>
    <scope>NUCLEOTIDE SEQUENCE</scope>
    <source>
        <strain evidence="2">Lincoln</strain>
        <tissue evidence="2">Whole body</tissue>
    </source>
</reference>
<dbReference type="InterPro" id="IPR019351">
    <property type="entry name" value="DUF2039"/>
</dbReference>
<comment type="caution">
    <text evidence="2">The sequence shown here is derived from an EMBL/GenBank/DDBJ whole genome shotgun (WGS) entry which is preliminary data.</text>
</comment>
<dbReference type="Proteomes" id="UP001168972">
    <property type="component" value="Unassembled WGS sequence"/>
</dbReference>
<feature type="compositionally biased region" description="Acidic residues" evidence="1">
    <location>
        <begin position="121"/>
        <end position="140"/>
    </location>
</feature>
<proteinExistence type="predicted"/>
<keyword evidence="3" id="KW-1185">Reference proteome</keyword>
<dbReference type="PANTHER" id="PTHR22876:SF5">
    <property type="entry name" value="CHROMOSOME 9 OPEN READING FRAME 85"/>
    <property type="match status" value="1"/>
</dbReference>
<protein>
    <submittedName>
        <fullName evidence="2">Uncharacterized protein</fullName>
    </submittedName>
</protein>
<dbReference type="PANTHER" id="PTHR22876">
    <property type="entry name" value="ZGC:101016"/>
    <property type="match status" value="1"/>
</dbReference>